<dbReference type="SUPFAM" id="SSF50800">
    <property type="entry name" value="PK beta-barrel domain-like"/>
    <property type="match status" value="1"/>
</dbReference>
<dbReference type="PANTHER" id="PTHR30212:SF2">
    <property type="entry name" value="PROTEIN YIIM"/>
    <property type="match status" value="1"/>
</dbReference>
<dbReference type="PROSITE" id="PS51340">
    <property type="entry name" value="MOSC"/>
    <property type="match status" value="1"/>
</dbReference>
<organism evidence="2 3">
    <name type="scientific">Sungkyunkwania multivorans</name>
    <dbReference type="NCBI Taxonomy" id="1173618"/>
    <lineage>
        <taxon>Bacteria</taxon>
        <taxon>Pseudomonadati</taxon>
        <taxon>Bacteroidota</taxon>
        <taxon>Flavobacteriia</taxon>
        <taxon>Flavobacteriales</taxon>
        <taxon>Flavobacteriaceae</taxon>
        <taxon>Sungkyunkwania</taxon>
    </lineage>
</organism>
<dbReference type="Gene3D" id="2.40.33.20">
    <property type="entry name" value="PK beta-barrel domain-like"/>
    <property type="match status" value="1"/>
</dbReference>
<evidence type="ECO:0000313" key="2">
    <source>
        <dbReference type="EMBL" id="MFD0861192.1"/>
    </source>
</evidence>
<dbReference type="RefSeq" id="WP_386403754.1">
    <property type="nucleotide sequence ID" value="NZ_JBHTJH010000004.1"/>
</dbReference>
<protein>
    <submittedName>
        <fullName evidence="2">MOSC domain-containing protein</fullName>
    </submittedName>
</protein>
<comment type="caution">
    <text evidence="2">The sequence shown here is derived from an EMBL/GenBank/DDBJ whole genome shotgun (WGS) entry which is preliminary data.</text>
</comment>
<gene>
    <name evidence="2" type="ORF">ACFQ1M_03150</name>
</gene>
<sequence length="213" mass="24157">MKVIATNIAEPGFILWKGKEEKTGIFKTPTAHPIFLGKETVKGDEVSNRKVHGGSYKACYLFSADHYPYWKQKYPDLDWNWGMFGENLTVAGLDEHEIFIGDIYKIGDALVQITQPREPCYKFGVKFGTQKVLKEFIAHGHPGTYVKVLEEGEVATGDELVLAERHTDAVTTAQFFEFLFAQVKNRSILEKILKLDSIPAEKRKKLSIFLDKA</sequence>
<evidence type="ECO:0000259" key="1">
    <source>
        <dbReference type="PROSITE" id="PS51340"/>
    </source>
</evidence>
<dbReference type="InterPro" id="IPR011037">
    <property type="entry name" value="Pyrv_Knase-like_insert_dom_sf"/>
</dbReference>
<evidence type="ECO:0000313" key="3">
    <source>
        <dbReference type="Proteomes" id="UP001596978"/>
    </source>
</evidence>
<dbReference type="Proteomes" id="UP001596978">
    <property type="component" value="Unassembled WGS sequence"/>
</dbReference>
<accession>A0ABW3CVJ8</accession>
<proteinExistence type="predicted"/>
<feature type="domain" description="MOSC" evidence="1">
    <location>
        <begin position="28"/>
        <end position="163"/>
    </location>
</feature>
<dbReference type="PANTHER" id="PTHR30212">
    <property type="entry name" value="PROTEIN YIIM"/>
    <property type="match status" value="1"/>
</dbReference>
<dbReference type="InterPro" id="IPR052353">
    <property type="entry name" value="Benzoxazolinone_Detox_Enz"/>
</dbReference>
<dbReference type="EMBL" id="JBHTJH010000004">
    <property type="protein sequence ID" value="MFD0861192.1"/>
    <property type="molecule type" value="Genomic_DNA"/>
</dbReference>
<reference evidence="3" key="1">
    <citation type="journal article" date="2019" name="Int. J. Syst. Evol. Microbiol.">
        <title>The Global Catalogue of Microorganisms (GCM) 10K type strain sequencing project: providing services to taxonomists for standard genome sequencing and annotation.</title>
        <authorList>
            <consortium name="The Broad Institute Genomics Platform"/>
            <consortium name="The Broad Institute Genome Sequencing Center for Infectious Disease"/>
            <person name="Wu L."/>
            <person name="Ma J."/>
        </authorList>
    </citation>
    <scope>NUCLEOTIDE SEQUENCE [LARGE SCALE GENOMIC DNA]</scope>
    <source>
        <strain evidence="3">CCUG 62952</strain>
    </source>
</reference>
<dbReference type="Pfam" id="PF03473">
    <property type="entry name" value="MOSC"/>
    <property type="match status" value="1"/>
</dbReference>
<keyword evidence="3" id="KW-1185">Reference proteome</keyword>
<name>A0ABW3CVJ8_9FLAO</name>
<dbReference type="InterPro" id="IPR005302">
    <property type="entry name" value="MoCF_Sase_C"/>
</dbReference>